<comment type="caution">
    <text evidence="2">Lacks conserved residue(s) required for the propagation of feature annotation.</text>
</comment>
<dbReference type="Pfam" id="PF00084">
    <property type="entry name" value="Sushi"/>
    <property type="match status" value="1"/>
</dbReference>
<organism evidence="5 6">
    <name type="scientific">Myotis brandtii</name>
    <name type="common">Brandt's bat</name>
    <dbReference type="NCBI Taxonomy" id="109478"/>
    <lineage>
        <taxon>Eukaryota</taxon>
        <taxon>Metazoa</taxon>
        <taxon>Chordata</taxon>
        <taxon>Craniata</taxon>
        <taxon>Vertebrata</taxon>
        <taxon>Euteleostomi</taxon>
        <taxon>Mammalia</taxon>
        <taxon>Eutheria</taxon>
        <taxon>Laurasiatheria</taxon>
        <taxon>Chiroptera</taxon>
        <taxon>Yangochiroptera</taxon>
        <taxon>Vespertilionidae</taxon>
        <taxon>Myotis</taxon>
    </lineage>
</organism>
<dbReference type="SMART" id="SM00032">
    <property type="entry name" value="CCP"/>
    <property type="match status" value="1"/>
</dbReference>
<dbReference type="PROSITE" id="PS50923">
    <property type="entry name" value="SUSHI"/>
    <property type="match status" value="1"/>
</dbReference>
<name>S7Q876_MYOBR</name>
<evidence type="ECO:0000256" key="2">
    <source>
        <dbReference type="PROSITE-ProRule" id="PRU00302"/>
    </source>
</evidence>
<dbReference type="AlphaFoldDB" id="S7Q876"/>
<feature type="domain" description="Sushi" evidence="4">
    <location>
        <begin position="67"/>
        <end position="124"/>
    </location>
</feature>
<evidence type="ECO:0000259" key="4">
    <source>
        <dbReference type="PROSITE" id="PS50923"/>
    </source>
</evidence>
<keyword evidence="2" id="KW-0768">Sushi</keyword>
<dbReference type="Gene3D" id="2.10.70.10">
    <property type="entry name" value="Complement Module, domain 1"/>
    <property type="match status" value="1"/>
</dbReference>
<feature type="coiled-coil region" evidence="3">
    <location>
        <begin position="171"/>
        <end position="205"/>
    </location>
</feature>
<proteinExistence type="predicted"/>
<keyword evidence="3" id="KW-0175">Coiled coil</keyword>
<accession>S7Q876</accession>
<dbReference type="Proteomes" id="UP000052978">
    <property type="component" value="Unassembled WGS sequence"/>
</dbReference>
<protein>
    <submittedName>
        <fullName evidence="5">C4b-binding protein beta chain</fullName>
    </submittedName>
</protein>
<dbReference type="EMBL" id="KE164706">
    <property type="protein sequence ID" value="EPQ19588.1"/>
    <property type="molecule type" value="Genomic_DNA"/>
</dbReference>
<reference evidence="5 6" key="1">
    <citation type="journal article" date="2013" name="Nat. Commun.">
        <title>Genome analysis reveals insights into physiology and longevity of the Brandt's bat Myotis brandtii.</title>
        <authorList>
            <person name="Seim I."/>
            <person name="Fang X."/>
            <person name="Xiong Z."/>
            <person name="Lobanov A.V."/>
            <person name="Huang Z."/>
            <person name="Ma S."/>
            <person name="Feng Y."/>
            <person name="Turanov A.A."/>
            <person name="Zhu Y."/>
            <person name="Lenz T.L."/>
            <person name="Gerashchenko M.V."/>
            <person name="Fan D."/>
            <person name="Hee Yim S."/>
            <person name="Yao X."/>
            <person name="Jordan D."/>
            <person name="Xiong Y."/>
            <person name="Ma Y."/>
            <person name="Lyapunov A.N."/>
            <person name="Chen G."/>
            <person name="Kulakova O.I."/>
            <person name="Sun Y."/>
            <person name="Lee S.G."/>
            <person name="Bronson R.T."/>
            <person name="Moskalev A.A."/>
            <person name="Sunyaev S.R."/>
            <person name="Zhang G."/>
            <person name="Krogh A."/>
            <person name="Wang J."/>
            <person name="Gladyshev V.N."/>
        </authorList>
    </citation>
    <scope>NUCLEOTIDE SEQUENCE [LARGE SCALE GENOMIC DNA]</scope>
</reference>
<dbReference type="InterPro" id="IPR035976">
    <property type="entry name" value="Sushi/SCR/CCP_sf"/>
</dbReference>
<evidence type="ECO:0000256" key="1">
    <source>
        <dbReference type="ARBA" id="ARBA00023157"/>
    </source>
</evidence>
<gene>
    <name evidence="5" type="ORF">D623_10018433</name>
</gene>
<evidence type="ECO:0000256" key="3">
    <source>
        <dbReference type="SAM" id="Coils"/>
    </source>
</evidence>
<dbReference type="CDD" id="cd00033">
    <property type="entry name" value="CCP"/>
    <property type="match status" value="1"/>
</dbReference>
<feature type="disulfide bond" evidence="2">
    <location>
        <begin position="95"/>
        <end position="122"/>
    </location>
</feature>
<evidence type="ECO:0000313" key="6">
    <source>
        <dbReference type="Proteomes" id="UP000052978"/>
    </source>
</evidence>
<dbReference type="SUPFAM" id="SSF57535">
    <property type="entry name" value="Complement control module/SCR domain"/>
    <property type="match status" value="1"/>
</dbReference>
<keyword evidence="1 2" id="KW-1015">Disulfide bond</keyword>
<sequence length="215" mass="24162">MTRVTLGPIQSFLTRIDTPWYHGPYEESAVLALISCFLNEAPGGLVFAVVGFILALSDHRLFSSSVGHCPDPVLLHGKFSFRWPVKARDTITFTCNEHYILKGGNWSQCREDHTWVPPFPTCKSSEYRLVGTQEQQCIDGEWNSAPPVCELIPEAPKPARQTAHEKALLAFQESEELCKAVENFMQRLKENGSTMEELKHSLETKKAELEATISP</sequence>
<evidence type="ECO:0000313" key="5">
    <source>
        <dbReference type="EMBL" id="EPQ19588.1"/>
    </source>
</evidence>
<keyword evidence="6" id="KW-1185">Reference proteome</keyword>
<dbReference type="InterPro" id="IPR000436">
    <property type="entry name" value="Sushi_SCR_CCP_dom"/>
</dbReference>